<protein>
    <recommendedName>
        <fullName evidence="6">SH3 domain-containing protein</fullName>
    </recommendedName>
</protein>
<feature type="signal peptide" evidence="3">
    <location>
        <begin position="1"/>
        <end position="23"/>
    </location>
</feature>
<dbReference type="InterPro" id="IPR011330">
    <property type="entry name" value="Glyco_hydro/deAcase_b/a-brl"/>
</dbReference>
<feature type="compositionally biased region" description="Low complexity" evidence="1">
    <location>
        <begin position="289"/>
        <end position="312"/>
    </location>
</feature>
<evidence type="ECO:0000256" key="3">
    <source>
        <dbReference type="SAM" id="SignalP"/>
    </source>
</evidence>
<evidence type="ECO:0000313" key="5">
    <source>
        <dbReference type="Proteomes" id="UP000070544"/>
    </source>
</evidence>
<feature type="region of interest" description="Disordered" evidence="1">
    <location>
        <begin position="289"/>
        <end position="314"/>
    </location>
</feature>
<keyword evidence="5" id="KW-1185">Reference proteome</keyword>
<feature type="region of interest" description="Disordered" evidence="1">
    <location>
        <begin position="353"/>
        <end position="372"/>
    </location>
</feature>
<dbReference type="InterPro" id="IPR036028">
    <property type="entry name" value="SH3-like_dom_sf"/>
</dbReference>
<proteinExistence type="predicted"/>
<dbReference type="AlphaFoldDB" id="A0A139A7I9"/>
<dbReference type="GO" id="GO:0005975">
    <property type="term" value="P:carbohydrate metabolic process"/>
    <property type="evidence" value="ECO:0007669"/>
    <property type="project" value="InterPro"/>
</dbReference>
<dbReference type="SUPFAM" id="SSF50044">
    <property type="entry name" value="SH3-domain"/>
    <property type="match status" value="1"/>
</dbReference>
<feature type="compositionally biased region" description="Polar residues" evidence="1">
    <location>
        <begin position="363"/>
        <end position="372"/>
    </location>
</feature>
<evidence type="ECO:0000313" key="4">
    <source>
        <dbReference type="EMBL" id="KXS12638.1"/>
    </source>
</evidence>
<name>A0A139A7I9_GONPJ</name>
<dbReference type="EMBL" id="KQ965786">
    <property type="protein sequence ID" value="KXS12638.1"/>
    <property type="molecule type" value="Genomic_DNA"/>
</dbReference>
<dbReference type="SUPFAM" id="SSF88713">
    <property type="entry name" value="Glycoside hydrolase/deacetylase"/>
    <property type="match status" value="1"/>
</dbReference>
<dbReference type="OrthoDB" id="5566194at2759"/>
<dbReference type="Proteomes" id="UP000070544">
    <property type="component" value="Unassembled WGS sequence"/>
</dbReference>
<evidence type="ECO:0000256" key="2">
    <source>
        <dbReference type="SAM" id="Phobius"/>
    </source>
</evidence>
<feature type="region of interest" description="Disordered" evidence="1">
    <location>
        <begin position="420"/>
        <end position="440"/>
    </location>
</feature>
<feature type="compositionally biased region" description="Pro residues" evidence="1">
    <location>
        <begin position="423"/>
        <end position="433"/>
    </location>
</feature>
<evidence type="ECO:0000256" key="1">
    <source>
        <dbReference type="SAM" id="MobiDB-lite"/>
    </source>
</evidence>
<keyword evidence="2" id="KW-0812">Transmembrane</keyword>
<feature type="chain" id="PRO_5007295988" description="SH3 domain-containing protein" evidence="3">
    <location>
        <begin position="24"/>
        <end position="711"/>
    </location>
</feature>
<dbReference type="Gene3D" id="3.20.20.370">
    <property type="entry name" value="Glycoside hydrolase/deacetylase"/>
    <property type="match status" value="1"/>
</dbReference>
<accession>A0A139A7I9</accession>
<reference evidence="4 5" key="1">
    <citation type="journal article" date="2015" name="Genome Biol. Evol.">
        <title>Phylogenomic analyses indicate that early fungi evolved digesting cell walls of algal ancestors of land plants.</title>
        <authorList>
            <person name="Chang Y."/>
            <person name="Wang S."/>
            <person name="Sekimoto S."/>
            <person name="Aerts A.L."/>
            <person name="Choi C."/>
            <person name="Clum A."/>
            <person name="LaButti K.M."/>
            <person name="Lindquist E.A."/>
            <person name="Yee Ngan C."/>
            <person name="Ohm R.A."/>
            <person name="Salamov A.A."/>
            <person name="Grigoriev I.V."/>
            <person name="Spatafora J.W."/>
            <person name="Berbee M.L."/>
        </authorList>
    </citation>
    <scope>NUCLEOTIDE SEQUENCE [LARGE SCALE GENOMIC DNA]</scope>
    <source>
        <strain evidence="4 5">JEL478</strain>
    </source>
</reference>
<sequence length="711" mass="74948">MARRPSRRLLGLLVVLASSPSRAQVFSDDASLFPVYCRDPKNVAVLFVEGPSTYEATLLDTTAGIVAPTALNFFPSSDTIPSYSTNLYLVAQRGALIGQRWDLSKDSAMPTMTLDQIRVELLSECVSIESVTGKIPKYLILPPKYVTSAIRTLATSMGFVTPGAGLDFEDDQLGVAPSSSNCSAHFAERLNDVNFPPYGTATANGLVAWMRDTYSCTASEAPTVFSRIKDKGYNLVDIATCFNDTRPYRNACNATAPPGFSTAVAARTLSSATTTTSSLASSSILPVSTPVLSTSSPEPSPSDPVKGVALSSAGGGGGGPMSAGAIAGLVVGIAVATLVVVALVALLYRRKTTRTRKDKESSGHATMNAPPSSRRQLLDVNHAAHPHPDEIESSVLTGDSFTDDEFAVTAVSFAVRPGMSPLPSLPATPPPRMTPSSEPGSNLMSDYGRAETPFYRSLAPPPSGSTIGKHVDDSTPGLVIRTLDVSNASNAGSVSAPTAEPPSAVHSLELPHSVDPIETFVAYGGDPTVASSVELNATYHSLVDWDPQNGDELKVDAGREVFVYLLYLDGWCLASSFSATGEQYVGILPFVILVPDRPMPSPSFAAYGTTLADGSPNATALELPSATVGEKTDSDTPPTSKMFARPTAKLLSQYRVPVVNVRSVSLNSKSSFQRFGSEHMVIPLVVLEDLLAKAEISVDVYHKLKHGAGLP</sequence>
<keyword evidence="2" id="KW-1133">Transmembrane helix</keyword>
<gene>
    <name evidence="4" type="ORF">M427DRAFT_59378</name>
</gene>
<evidence type="ECO:0008006" key="6">
    <source>
        <dbReference type="Google" id="ProtNLM"/>
    </source>
</evidence>
<feature type="transmembrane region" description="Helical" evidence="2">
    <location>
        <begin position="326"/>
        <end position="348"/>
    </location>
</feature>
<keyword evidence="3" id="KW-0732">Signal</keyword>
<keyword evidence="2" id="KW-0472">Membrane</keyword>
<organism evidence="4 5">
    <name type="scientific">Gonapodya prolifera (strain JEL478)</name>
    <name type="common">Monoblepharis prolifera</name>
    <dbReference type="NCBI Taxonomy" id="1344416"/>
    <lineage>
        <taxon>Eukaryota</taxon>
        <taxon>Fungi</taxon>
        <taxon>Fungi incertae sedis</taxon>
        <taxon>Chytridiomycota</taxon>
        <taxon>Chytridiomycota incertae sedis</taxon>
        <taxon>Monoblepharidomycetes</taxon>
        <taxon>Monoblepharidales</taxon>
        <taxon>Gonapodyaceae</taxon>
        <taxon>Gonapodya</taxon>
    </lineage>
</organism>